<feature type="region of interest" description="Disordered" evidence="1">
    <location>
        <begin position="116"/>
        <end position="170"/>
    </location>
</feature>
<protein>
    <recommendedName>
        <fullName evidence="4">Tyrosine protein kinase</fullName>
    </recommendedName>
</protein>
<evidence type="ECO:0000313" key="2">
    <source>
        <dbReference type="EMBL" id="AZK48718.1"/>
    </source>
</evidence>
<evidence type="ECO:0000313" key="3">
    <source>
        <dbReference type="Proteomes" id="UP000273145"/>
    </source>
</evidence>
<evidence type="ECO:0000256" key="1">
    <source>
        <dbReference type="SAM" id="MobiDB-lite"/>
    </source>
</evidence>
<dbReference type="AlphaFoldDB" id="A0A3Q8SEA3"/>
<sequence>MPHYYPPRRSVTSTSPYTNYYPGVNPNEIPIPDTAESSALVPYSPQNIASGSTSPQTTGAEATKSTGGFSLPNLNDIKGIVDRLGGIEGILATIGKVQKVMQTVQQFAPMAKLITGLLPGSKSSGGSKLDEYKPPRRRRSKGRNRNSARKGSSRRNSSARGSGKSGKRRR</sequence>
<feature type="compositionally biased region" description="Basic residues" evidence="1">
    <location>
        <begin position="135"/>
        <end position="153"/>
    </location>
</feature>
<gene>
    <name evidence="2" type="ORF">EIM92_23130</name>
</gene>
<dbReference type="EMBL" id="CP034248">
    <property type="protein sequence ID" value="AZK48718.1"/>
    <property type="molecule type" value="Genomic_DNA"/>
</dbReference>
<feature type="compositionally biased region" description="Low complexity" evidence="1">
    <location>
        <begin position="116"/>
        <end position="127"/>
    </location>
</feature>
<keyword evidence="3" id="KW-1185">Reference proteome</keyword>
<dbReference type="Proteomes" id="UP000273145">
    <property type="component" value="Chromosome"/>
</dbReference>
<reference evidence="2 3" key="1">
    <citation type="submission" date="2018-11" db="EMBL/GenBank/DDBJ databases">
        <title>Genome sequencing of Paenibacillus lentus DSM25539(T).</title>
        <authorList>
            <person name="Kook J.-K."/>
            <person name="Park S.-N."/>
            <person name="Lim Y.K."/>
        </authorList>
    </citation>
    <scope>NUCLEOTIDE SEQUENCE [LARGE SCALE GENOMIC DNA]</scope>
    <source>
        <strain evidence="2 3">DSM 25539</strain>
    </source>
</reference>
<feature type="compositionally biased region" description="Polar residues" evidence="1">
    <location>
        <begin position="44"/>
        <end position="68"/>
    </location>
</feature>
<evidence type="ECO:0008006" key="4">
    <source>
        <dbReference type="Google" id="ProtNLM"/>
    </source>
</evidence>
<name>A0A3Q8SEA3_9BACL</name>
<accession>A0A3Q8SEA3</accession>
<organism evidence="2 3">
    <name type="scientific">Paenibacillus lentus</name>
    <dbReference type="NCBI Taxonomy" id="1338368"/>
    <lineage>
        <taxon>Bacteria</taxon>
        <taxon>Bacillati</taxon>
        <taxon>Bacillota</taxon>
        <taxon>Bacilli</taxon>
        <taxon>Bacillales</taxon>
        <taxon>Paenibacillaceae</taxon>
        <taxon>Paenibacillus</taxon>
    </lineage>
</organism>
<proteinExistence type="predicted"/>
<dbReference type="RefSeq" id="WP_125084866.1">
    <property type="nucleotide sequence ID" value="NZ_CP034248.1"/>
</dbReference>
<feature type="region of interest" description="Disordered" evidence="1">
    <location>
        <begin position="44"/>
        <end position="71"/>
    </location>
</feature>
<dbReference type="KEGG" id="plen:EIM92_23130"/>
<dbReference type="OrthoDB" id="2680668at2"/>